<dbReference type="GO" id="GO:0005524">
    <property type="term" value="F:ATP binding"/>
    <property type="evidence" value="ECO:0007669"/>
    <property type="project" value="UniProtKB-KW"/>
</dbReference>
<dbReference type="GO" id="GO:0008662">
    <property type="term" value="F:1-phosphofructokinase activity"/>
    <property type="evidence" value="ECO:0007669"/>
    <property type="project" value="InterPro"/>
</dbReference>
<dbReference type="STRING" id="112901.SAMN04488500_104244"/>
<dbReference type="GO" id="GO:0005829">
    <property type="term" value="C:cytosol"/>
    <property type="evidence" value="ECO:0007669"/>
    <property type="project" value="TreeGrafter"/>
</dbReference>
<dbReference type="InterPro" id="IPR017583">
    <property type="entry name" value="Tagatose/fructose_Pkinase"/>
</dbReference>
<gene>
    <name evidence="8" type="ORF">SAMN04488500_104244</name>
</gene>
<keyword evidence="3 6" id="KW-0547">Nucleotide-binding</keyword>
<evidence type="ECO:0000256" key="2">
    <source>
        <dbReference type="ARBA" id="ARBA00022679"/>
    </source>
</evidence>
<evidence type="ECO:0000259" key="7">
    <source>
        <dbReference type="Pfam" id="PF00294"/>
    </source>
</evidence>
<dbReference type="PIRSF" id="PIRSF000535">
    <property type="entry name" value="1PFK/6PFK/LacC"/>
    <property type="match status" value="1"/>
</dbReference>
<dbReference type="GO" id="GO:2001059">
    <property type="term" value="P:D-tagatose 6-phosphate catabolic process"/>
    <property type="evidence" value="ECO:0007669"/>
    <property type="project" value="UniProtKB-UniPathway"/>
</dbReference>
<keyword evidence="5 6" id="KW-0067">ATP-binding</keyword>
<evidence type="ECO:0000256" key="5">
    <source>
        <dbReference type="ARBA" id="ARBA00022840"/>
    </source>
</evidence>
<dbReference type="SUPFAM" id="SSF53613">
    <property type="entry name" value="Ribokinase-like"/>
    <property type="match status" value="1"/>
</dbReference>
<dbReference type="OrthoDB" id="9801219at2"/>
<dbReference type="EMBL" id="FWXI01000004">
    <property type="protein sequence ID" value="SMC52803.1"/>
    <property type="molecule type" value="Genomic_DNA"/>
</dbReference>
<comment type="similarity">
    <text evidence="1">Belongs to the carbohydrate kinase pfkB family.</text>
</comment>
<keyword evidence="9" id="KW-1185">Reference proteome</keyword>
<dbReference type="PANTHER" id="PTHR46566">
    <property type="entry name" value="1-PHOSPHOFRUCTOKINASE-RELATED"/>
    <property type="match status" value="1"/>
</dbReference>
<dbReference type="NCBIfam" id="TIGR03828">
    <property type="entry name" value="pfkB"/>
    <property type="match status" value="1"/>
</dbReference>
<evidence type="ECO:0000256" key="4">
    <source>
        <dbReference type="ARBA" id="ARBA00022777"/>
    </source>
</evidence>
<dbReference type="PANTHER" id="PTHR46566:SF2">
    <property type="entry name" value="ATP-DEPENDENT 6-PHOSPHOFRUCTOKINASE ISOZYME 2"/>
    <property type="match status" value="1"/>
</dbReference>
<dbReference type="GO" id="GO:0044281">
    <property type="term" value="P:small molecule metabolic process"/>
    <property type="evidence" value="ECO:0007669"/>
    <property type="project" value="UniProtKB-ARBA"/>
</dbReference>
<dbReference type="Pfam" id="PF00294">
    <property type="entry name" value="PfkB"/>
    <property type="match status" value="1"/>
</dbReference>
<dbReference type="RefSeq" id="WP_084574886.1">
    <property type="nucleotide sequence ID" value="NZ_CP155572.1"/>
</dbReference>
<evidence type="ECO:0000313" key="8">
    <source>
        <dbReference type="EMBL" id="SMC52803.1"/>
    </source>
</evidence>
<evidence type="ECO:0000313" key="9">
    <source>
        <dbReference type="Proteomes" id="UP000192738"/>
    </source>
</evidence>
<dbReference type="UniPathway" id="UPA00704">
    <property type="reaction ID" value="UER00715"/>
</dbReference>
<dbReference type="Gene3D" id="3.40.1190.20">
    <property type="match status" value="1"/>
</dbReference>
<comment type="pathway">
    <text evidence="6">Carbohydrate metabolism; D-tagatose 6-phosphate degradation; D-glyceraldehyde 3-phosphate and glycerone phosphate from D-tagatose 6-phosphate: step 1/2.</text>
</comment>
<dbReference type="InterPro" id="IPR029056">
    <property type="entry name" value="Ribokinase-like"/>
</dbReference>
<comment type="similarity">
    <text evidence="6">Belongs to the carbohydrate kinase PfkB family. LacC subfamily.</text>
</comment>
<dbReference type="NCBIfam" id="TIGR03168">
    <property type="entry name" value="1-PFK"/>
    <property type="match status" value="1"/>
</dbReference>
<keyword evidence="4 8" id="KW-0418">Kinase</keyword>
<comment type="catalytic activity">
    <reaction evidence="6">
        <text>D-tagatofuranose 6-phosphate + ATP = D-tagatofuranose 1,6-bisphosphate + ADP + H(+)</text>
        <dbReference type="Rhea" id="RHEA:12420"/>
        <dbReference type="ChEBI" id="CHEBI:15378"/>
        <dbReference type="ChEBI" id="CHEBI:30616"/>
        <dbReference type="ChEBI" id="CHEBI:58694"/>
        <dbReference type="ChEBI" id="CHEBI:58695"/>
        <dbReference type="ChEBI" id="CHEBI:456216"/>
        <dbReference type="EC" id="2.7.1.144"/>
    </reaction>
</comment>
<keyword evidence="2 6" id="KW-0808">Transferase</keyword>
<dbReference type="GO" id="GO:0009024">
    <property type="term" value="F:tagatose-6-phosphate kinase activity"/>
    <property type="evidence" value="ECO:0007669"/>
    <property type="project" value="UniProtKB-EC"/>
</dbReference>
<dbReference type="FunFam" id="3.40.1190.20:FF:000001">
    <property type="entry name" value="Phosphofructokinase"/>
    <property type="match status" value="1"/>
</dbReference>
<dbReference type="InterPro" id="IPR011611">
    <property type="entry name" value="PfkB_dom"/>
</dbReference>
<sequence length="312" mass="33183">MKPYVVTVTLNPAIDKTVVVDKLDVGGLNRVQSMRMDPGGKGINVARVLNQFGIDVNAAGLIAGSQGQNLLQYLALEGINASFLTVPGETRTNLKVVDSCSNITTEINEAGFAVGKAEMNVFKNQLSELLNEASYLVLSGSLPPQVAGSIYRELTEIARSKGVKTILDADDEALFEGIQAVPFAIKPNIHELEKLAGHTLTGDQDIIHAAREILTKGVEIIIVSLGAQGAIVMDKKATYRVRAGSIVPRSTVGAGDSMVAVLVYSLLSRHSLAETAQWVTAAGTVTASKPGTQVCSLVEVKQFLNNVQVERM</sequence>
<proteinExistence type="inferred from homology"/>
<dbReference type="AlphaFoldDB" id="A0A1W1ZWP8"/>
<evidence type="ECO:0000256" key="1">
    <source>
        <dbReference type="ARBA" id="ARBA00005380"/>
    </source>
</evidence>
<dbReference type="GO" id="GO:0005988">
    <property type="term" value="P:lactose metabolic process"/>
    <property type="evidence" value="ECO:0007669"/>
    <property type="project" value="UniProtKB-KW"/>
</dbReference>
<dbReference type="Proteomes" id="UP000192738">
    <property type="component" value="Unassembled WGS sequence"/>
</dbReference>
<accession>A0A1W1ZWP8</accession>
<reference evidence="8 9" key="1">
    <citation type="submission" date="2017-04" db="EMBL/GenBank/DDBJ databases">
        <authorList>
            <person name="Afonso C.L."/>
            <person name="Miller P.J."/>
            <person name="Scott M.A."/>
            <person name="Spackman E."/>
            <person name="Goraichik I."/>
            <person name="Dimitrov K.M."/>
            <person name="Suarez D.L."/>
            <person name="Swayne D.E."/>
        </authorList>
    </citation>
    <scope>NUCLEOTIDE SEQUENCE [LARGE SCALE GENOMIC DNA]</scope>
    <source>
        <strain evidence="8 9">DSM 5090</strain>
    </source>
</reference>
<keyword evidence="6" id="KW-0423">Lactose metabolism</keyword>
<evidence type="ECO:0000256" key="3">
    <source>
        <dbReference type="ARBA" id="ARBA00022741"/>
    </source>
</evidence>
<dbReference type="InterPro" id="IPR022463">
    <property type="entry name" value="1-PFruKinase"/>
</dbReference>
<dbReference type="GO" id="GO:0016052">
    <property type="term" value="P:carbohydrate catabolic process"/>
    <property type="evidence" value="ECO:0007669"/>
    <property type="project" value="UniProtKB-ARBA"/>
</dbReference>
<dbReference type="EC" id="2.7.1.144" evidence="6"/>
<dbReference type="CDD" id="cd01164">
    <property type="entry name" value="FruK_PfkB_like"/>
    <property type="match status" value="1"/>
</dbReference>
<feature type="domain" description="Carbohydrate kinase PfkB" evidence="7">
    <location>
        <begin position="12"/>
        <end position="295"/>
    </location>
</feature>
<evidence type="ECO:0000256" key="6">
    <source>
        <dbReference type="PIRNR" id="PIRNR000535"/>
    </source>
</evidence>
<organism evidence="8 9">
    <name type="scientific">Sporomusa malonica</name>
    <dbReference type="NCBI Taxonomy" id="112901"/>
    <lineage>
        <taxon>Bacteria</taxon>
        <taxon>Bacillati</taxon>
        <taxon>Bacillota</taxon>
        <taxon>Negativicutes</taxon>
        <taxon>Selenomonadales</taxon>
        <taxon>Sporomusaceae</taxon>
        <taxon>Sporomusa</taxon>
    </lineage>
</organism>
<protein>
    <recommendedName>
        <fullName evidence="6">Tagatose-6-phosphate kinase</fullName>
        <ecNumber evidence="6">2.7.1.144</ecNumber>
    </recommendedName>
</protein>
<name>A0A1W1ZWP8_9FIRM</name>